<evidence type="ECO:0008006" key="4">
    <source>
        <dbReference type="Google" id="ProtNLM"/>
    </source>
</evidence>
<dbReference type="Proteomes" id="UP000305546">
    <property type="component" value="Unassembled WGS sequence"/>
</dbReference>
<protein>
    <recommendedName>
        <fullName evidence="4">Transmembrane protein</fullName>
    </recommendedName>
</protein>
<keyword evidence="1" id="KW-1133">Transmembrane helix</keyword>
<evidence type="ECO:0000313" key="2">
    <source>
        <dbReference type="EMBL" id="TNC24814.1"/>
    </source>
</evidence>
<dbReference type="OrthoDB" id="3637369at2"/>
<reference evidence="2 3" key="1">
    <citation type="submission" date="2019-06" db="EMBL/GenBank/DDBJ databases">
        <title>Amycolatopsis alkalitolerans sp. nov., isolated from Gastrodia elata Blume.</title>
        <authorList>
            <person name="Narsing Rao M.P."/>
            <person name="Li W.J."/>
        </authorList>
    </citation>
    <scope>NUCLEOTIDE SEQUENCE [LARGE SCALE GENOMIC DNA]</scope>
    <source>
        <strain evidence="2 3">SYSUP0005</strain>
    </source>
</reference>
<proteinExistence type="predicted"/>
<evidence type="ECO:0000256" key="1">
    <source>
        <dbReference type="SAM" id="Phobius"/>
    </source>
</evidence>
<keyword evidence="1" id="KW-0472">Membrane</keyword>
<name>A0A5C4M1L5_9PSEU</name>
<accession>A0A5C4M1L5</accession>
<dbReference type="EMBL" id="VDFW01000013">
    <property type="protein sequence ID" value="TNC24814.1"/>
    <property type="molecule type" value="Genomic_DNA"/>
</dbReference>
<dbReference type="PANTHER" id="PTHR42305:SF1">
    <property type="entry name" value="MEMBRANE PROTEIN RV1733C-RELATED"/>
    <property type="match status" value="1"/>
</dbReference>
<sequence>MNARRWWRLACVSRNPLVRTGDRVESAVLVFVLVLVLGALPFAFALGSNTYAHQRESAEAAAADRHPATAVLLADAPAPLMSPQGVPTDASAAVEATWRLPDGTVRTGPVTADRGSLKGAKVQIWLNGNGDAVAKPPDPNAVLLTAVTAAVLSWLAFATVAGGAFFLVRLAEDRRRYARWEREWARLPSGHSHS</sequence>
<keyword evidence="3" id="KW-1185">Reference proteome</keyword>
<keyword evidence="1" id="KW-0812">Transmembrane</keyword>
<dbReference type="InterPro" id="IPR039708">
    <property type="entry name" value="MT1774/Rv1733c-like"/>
</dbReference>
<dbReference type="AlphaFoldDB" id="A0A5C4M1L5"/>
<feature type="transmembrane region" description="Helical" evidence="1">
    <location>
        <begin position="27"/>
        <end position="47"/>
    </location>
</feature>
<organism evidence="2 3">
    <name type="scientific">Amycolatopsis alkalitolerans</name>
    <dbReference type="NCBI Taxonomy" id="2547244"/>
    <lineage>
        <taxon>Bacteria</taxon>
        <taxon>Bacillati</taxon>
        <taxon>Actinomycetota</taxon>
        <taxon>Actinomycetes</taxon>
        <taxon>Pseudonocardiales</taxon>
        <taxon>Pseudonocardiaceae</taxon>
        <taxon>Amycolatopsis</taxon>
    </lineage>
</organism>
<gene>
    <name evidence="2" type="ORF">FG385_16330</name>
</gene>
<feature type="transmembrane region" description="Helical" evidence="1">
    <location>
        <begin position="141"/>
        <end position="168"/>
    </location>
</feature>
<evidence type="ECO:0000313" key="3">
    <source>
        <dbReference type="Proteomes" id="UP000305546"/>
    </source>
</evidence>
<dbReference type="RefSeq" id="WP_139097602.1">
    <property type="nucleotide sequence ID" value="NZ_VDFW01000013.1"/>
</dbReference>
<dbReference type="PANTHER" id="PTHR42305">
    <property type="entry name" value="MEMBRANE PROTEIN RV1733C-RELATED"/>
    <property type="match status" value="1"/>
</dbReference>
<comment type="caution">
    <text evidence="2">The sequence shown here is derived from an EMBL/GenBank/DDBJ whole genome shotgun (WGS) entry which is preliminary data.</text>
</comment>